<dbReference type="AlphaFoldDB" id="A0A6G1CJX1"/>
<gene>
    <name evidence="2" type="ORF">E2562_032070</name>
</gene>
<dbReference type="Proteomes" id="UP000479710">
    <property type="component" value="Unassembled WGS sequence"/>
</dbReference>
<name>A0A6G1CJX1_9ORYZ</name>
<dbReference type="EMBL" id="SPHZ02000009">
    <property type="protein sequence ID" value="KAF0900462.1"/>
    <property type="molecule type" value="Genomic_DNA"/>
</dbReference>
<reference evidence="2 3" key="1">
    <citation type="submission" date="2019-11" db="EMBL/GenBank/DDBJ databases">
        <title>Whole genome sequence of Oryza granulata.</title>
        <authorList>
            <person name="Li W."/>
        </authorList>
    </citation>
    <scope>NUCLEOTIDE SEQUENCE [LARGE SCALE GENOMIC DNA]</scope>
    <source>
        <strain evidence="3">cv. Menghai</strain>
        <tissue evidence="2">Leaf</tissue>
    </source>
</reference>
<sequence>MATEQSELDLSYGLCYQVQEITWDGRDSRQRGRTSRRSVAGGNGGGDSRRRWRLERQVAKTRTGGAGADARDGRRRQLGLQAARTEDWRRRRAWVGVWAARVGK</sequence>
<evidence type="ECO:0000256" key="1">
    <source>
        <dbReference type="SAM" id="MobiDB-lite"/>
    </source>
</evidence>
<evidence type="ECO:0000313" key="3">
    <source>
        <dbReference type="Proteomes" id="UP000479710"/>
    </source>
</evidence>
<keyword evidence="3" id="KW-1185">Reference proteome</keyword>
<comment type="caution">
    <text evidence="2">The sequence shown here is derived from an EMBL/GenBank/DDBJ whole genome shotgun (WGS) entry which is preliminary data.</text>
</comment>
<accession>A0A6G1CJX1</accession>
<evidence type="ECO:0000313" key="2">
    <source>
        <dbReference type="EMBL" id="KAF0900462.1"/>
    </source>
</evidence>
<organism evidence="2 3">
    <name type="scientific">Oryza meyeriana var. granulata</name>
    <dbReference type="NCBI Taxonomy" id="110450"/>
    <lineage>
        <taxon>Eukaryota</taxon>
        <taxon>Viridiplantae</taxon>
        <taxon>Streptophyta</taxon>
        <taxon>Embryophyta</taxon>
        <taxon>Tracheophyta</taxon>
        <taxon>Spermatophyta</taxon>
        <taxon>Magnoliopsida</taxon>
        <taxon>Liliopsida</taxon>
        <taxon>Poales</taxon>
        <taxon>Poaceae</taxon>
        <taxon>BOP clade</taxon>
        <taxon>Oryzoideae</taxon>
        <taxon>Oryzeae</taxon>
        <taxon>Oryzinae</taxon>
        <taxon>Oryza</taxon>
        <taxon>Oryza meyeriana</taxon>
    </lineage>
</organism>
<protein>
    <submittedName>
        <fullName evidence="2">Uncharacterized protein</fullName>
    </submittedName>
</protein>
<feature type="region of interest" description="Disordered" evidence="1">
    <location>
        <begin position="25"/>
        <end position="53"/>
    </location>
</feature>
<proteinExistence type="predicted"/>